<dbReference type="GO" id="GO:0003677">
    <property type="term" value="F:DNA binding"/>
    <property type="evidence" value="ECO:0007669"/>
    <property type="project" value="InterPro"/>
</dbReference>
<dbReference type="GO" id="GO:0006260">
    <property type="term" value="P:DNA replication"/>
    <property type="evidence" value="ECO:0007669"/>
    <property type="project" value="InterPro"/>
</dbReference>
<accession>A0A1F7XLF9</accession>
<organism evidence="1 2">
    <name type="scientific">Candidatus Woesebacteria bacterium RBG_16_42_24</name>
    <dbReference type="NCBI Taxonomy" id="1802485"/>
    <lineage>
        <taxon>Bacteria</taxon>
        <taxon>Candidatus Woeseibacteriota</taxon>
    </lineage>
</organism>
<proteinExistence type="predicted"/>
<sequence length="221" mass="24898">MKVFVVNGDNEVASRKRLAVLIAQAREKGIDIQKISLDASSSISDVALNRGLFGESVLLIDNAGRLKKKELEMLLSRREGNIILFQSGFISKTLISALPDTASLEEFKLPNLIYKFLDSFYPGNVKNALNLFHQIASSQPEELILHLLSRFLRDLYLLKIDGVFLGYPEWRMLKLESQSEKFTQKKLSRLINKLAEIDVSVKTSKESLVSSLDLLIATELE</sequence>
<dbReference type="SUPFAM" id="SSF48019">
    <property type="entry name" value="post-AAA+ oligomerization domain-like"/>
    <property type="match status" value="1"/>
</dbReference>
<dbReference type="STRING" id="1802485.A2V97_00050"/>
<dbReference type="Gene3D" id="1.20.272.10">
    <property type="match status" value="1"/>
</dbReference>
<evidence type="ECO:0008006" key="3">
    <source>
        <dbReference type="Google" id="ProtNLM"/>
    </source>
</evidence>
<evidence type="ECO:0000313" key="1">
    <source>
        <dbReference type="EMBL" id="OGM15125.1"/>
    </source>
</evidence>
<protein>
    <recommendedName>
        <fullName evidence="3">DNA polymerase III delta N-terminal domain-containing protein</fullName>
    </recommendedName>
</protein>
<dbReference type="EMBL" id="MGFX01000007">
    <property type="protein sequence ID" value="OGM15125.1"/>
    <property type="molecule type" value="Genomic_DNA"/>
</dbReference>
<name>A0A1F7XLF9_9BACT</name>
<evidence type="ECO:0000313" key="2">
    <source>
        <dbReference type="Proteomes" id="UP000177382"/>
    </source>
</evidence>
<gene>
    <name evidence="1" type="ORF">A2V97_00050</name>
</gene>
<comment type="caution">
    <text evidence="1">The sequence shown here is derived from an EMBL/GenBank/DDBJ whole genome shotgun (WGS) entry which is preliminary data.</text>
</comment>
<dbReference type="AlphaFoldDB" id="A0A1F7XLF9"/>
<dbReference type="Proteomes" id="UP000177382">
    <property type="component" value="Unassembled WGS sequence"/>
</dbReference>
<reference evidence="1 2" key="1">
    <citation type="journal article" date="2016" name="Nat. Commun.">
        <title>Thousands of microbial genomes shed light on interconnected biogeochemical processes in an aquifer system.</title>
        <authorList>
            <person name="Anantharaman K."/>
            <person name="Brown C.T."/>
            <person name="Hug L.A."/>
            <person name="Sharon I."/>
            <person name="Castelle C.J."/>
            <person name="Probst A.J."/>
            <person name="Thomas B.C."/>
            <person name="Singh A."/>
            <person name="Wilkins M.J."/>
            <person name="Karaoz U."/>
            <person name="Brodie E.L."/>
            <person name="Williams K.H."/>
            <person name="Hubbard S.S."/>
            <person name="Banfield J.F."/>
        </authorList>
    </citation>
    <scope>NUCLEOTIDE SEQUENCE [LARGE SCALE GENOMIC DNA]</scope>
</reference>
<dbReference type="InterPro" id="IPR008921">
    <property type="entry name" value="DNA_pol3_clamp-load_cplx_C"/>
</dbReference>